<gene>
    <name evidence="5" type="ORF">HUO14_04750</name>
</gene>
<evidence type="ECO:0000256" key="3">
    <source>
        <dbReference type="ARBA" id="ARBA00023163"/>
    </source>
</evidence>
<protein>
    <recommendedName>
        <fullName evidence="4">HTH luxR-type domain-containing protein</fullName>
    </recommendedName>
</protein>
<dbReference type="RefSeq" id="WP_176278792.1">
    <property type="nucleotide sequence ID" value="NZ_JABWMH010000002.1"/>
</dbReference>
<dbReference type="Pfam" id="PF00196">
    <property type="entry name" value="GerE"/>
    <property type="match status" value="1"/>
</dbReference>
<dbReference type="InterPro" id="IPR000792">
    <property type="entry name" value="Tscrpt_reg_LuxR_C"/>
</dbReference>
<dbReference type="PANTHER" id="PTHR44688">
    <property type="entry name" value="DNA-BINDING TRANSCRIPTIONAL ACTIVATOR DEVR_DOSR"/>
    <property type="match status" value="1"/>
</dbReference>
<dbReference type="Proteomes" id="UP000652427">
    <property type="component" value="Unassembled WGS sequence"/>
</dbReference>
<dbReference type="SUPFAM" id="SSF46894">
    <property type="entry name" value="C-terminal effector domain of the bipartite response regulators"/>
    <property type="match status" value="1"/>
</dbReference>
<dbReference type="InterPro" id="IPR016032">
    <property type="entry name" value="Sig_transdc_resp-reg_C-effctor"/>
</dbReference>
<evidence type="ECO:0000256" key="1">
    <source>
        <dbReference type="ARBA" id="ARBA00023015"/>
    </source>
</evidence>
<dbReference type="Gene3D" id="1.10.10.10">
    <property type="entry name" value="Winged helix-like DNA-binding domain superfamily/Winged helix DNA-binding domain"/>
    <property type="match status" value="1"/>
</dbReference>
<dbReference type="InterPro" id="IPR036388">
    <property type="entry name" value="WH-like_DNA-bd_sf"/>
</dbReference>
<keyword evidence="2" id="KW-0238">DNA-binding</keyword>
<organism evidence="5 6">
    <name type="scientific">Parasphingorhabdus flavimaris</name>
    <dbReference type="NCBI Taxonomy" id="266812"/>
    <lineage>
        <taxon>Bacteria</taxon>
        <taxon>Pseudomonadati</taxon>
        <taxon>Pseudomonadota</taxon>
        <taxon>Alphaproteobacteria</taxon>
        <taxon>Sphingomonadales</taxon>
        <taxon>Sphingomonadaceae</taxon>
        <taxon>Parasphingorhabdus</taxon>
    </lineage>
</organism>
<accession>A0ABX2N0H8</accession>
<dbReference type="CDD" id="cd06170">
    <property type="entry name" value="LuxR_C_like"/>
    <property type="match status" value="1"/>
</dbReference>
<evidence type="ECO:0000313" key="5">
    <source>
        <dbReference type="EMBL" id="NVD27217.1"/>
    </source>
</evidence>
<keyword evidence="6" id="KW-1185">Reference proteome</keyword>
<name>A0ABX2N0H8_9SPHN</name>
<dbReference type="SMART" id="SM00421">
    <property type="entry name" value="HTH_LUXR"/>
    <property type="match status" value="1"/>
</dbReference>
<dbReference type="Pfam" id="PF25873">
    <property type="entry name" value="WHD_MalT"/>
    <property type="match status" value="1"/>
</dbReference>
<evidence type="ECO:0000313" key="6">
    <source>
        <dbReference type="Proteomes" id="UP000652427"/>
    </source>
</evidence>
<sequence>MMTAGGVDGKTPLGQEGLDPTLQLYNRRMAQRRHVFAQSAIRRERLSHEAHQGAKALVYCAPSGFGKSTQLAIMAEDAGSGNAAYLSLAEFETAEGSDGSCVERVMQAILDQLSGPDAPQTKGVHEGEAVLFARLWKTEQPILLCFDEFIPAFADLAERIICETPSSVKLAFAPIGVEFLSRLALLPGVVRMRSESLAFNEAEIDELALLSGAPWSTERALELTGGWPALLRFAVDRAEPLSSPIQWPEVQNFLHNDVFAKLTVEEREVLRNASILQTVTPESYRYVFKANSDLEHWLKRLSAVHGVLVAGLANDGEKLVMLPVLRDFLREELRVLMPDRISYLLKRIAYWHWRQGEYRETITAALDAHDHRWAHRVSAGVLIDIALRQGEIAGLREWFASVPRDQLNRLPALAFGYAWTMYFSQQAQVSDEVLEGMAATEYAGQNLYGQPRGWPELVFAIGKATHDELDESTRLCHQWIDSFGEDNEVGAGAAYTCLAFIAASERQFEDLSKLSRKAFSINRYARQRYASGWLSATNVLAAMRSGEMLRARTLVKQSRESSDIAVERSPFASNLLQAFEYQLCEEIKEGVMPEGLEHDAINFAMEYGVVDVLAGVTQAAARRMALKGLTTEAFALMEKVRATAHRRQLPRLRYLAEINLAEFHLLEDGADADVNLPKPNAAILSANQLQALDARLARVRALIEIGKSRFGLAEQHARLALREAGTMGDLRAAAAAQYCLATALVLLGSTRDAERAFREAEELVALNGCRTTREWMMALLLRIVPETIQFFDTIGRKGEALHSMEPSVGSSDKGLVPVLAGRLTRKQYLVLQYIARGMTNKEIAAQLSISESGAKWHVKRLFERFGVSKRSQLVATAQAKNLL</sequence>
<keyword evidence="1" id="KW-0805">Transcription regulation</keyword>
<keyword evidence="3" id="KW-0804">Transcription</keyword>
<dbReference type="PROSITE" id="PS50043">
    <property type="entry name" value="HTH_LUXR_2"/>
    <property type="match status" value="1"/>
</dbReference>
<evidence type="ECO:0000256" key="2">
    <source>
        <dbReference type="ARBA" id="ARBA00023125"/>
    </source>
</evidence>
<proteinExistence type="predicted"/>
<dbReference type="InterPro" id="IPR059106">
    <property type="entry name" value="WHD_MalT"/>
</dbReference>
<comment type="caution">
    <text evidence="5">The sequence shown here is derived from an EMBL/GenBank/DDBJ whole genome shotgun (WGS) entry which is preliminary data.</text>
</comment>
<dbReference type="PANTHER" id="PTHR44688:SF16">
    <property type="entry name" value="DNA-BINDING TRANSCRIPTIONAL ACTIVATOR DEVR_DOSR"/>
    <property type="match status" value="1"/>
</dbReference>
<evidence type="ECO:0000259" key="4">
    <source>
        <dbReference type="PROSITE" id="PS50043"/>
    </source>
</evidence>
<feature type="domain" description="HTH luxR-type" evidence="4">
    <location>
        <begin position="816"/>
        <end position="881"/>
    </location>
</feature>
<dbReference type="EMBL" id="JABWMH010000002">
    <property type="protein sequence ID" value="NVD27217.1"/>
    <property type="molecule type" value="Genomic_DNA"/>
</dbReference>
<reference evidence="5 6" key="1">
    <citation type="submission" date="2020-06" db="EMBL/GenBank/DDBJ databases">
        <authorList>
            <person name="Kim S.-J."/>
            <person name="Park S.-J."/>
        </authorList>
    </citation>
    <scope>NUCLEOTIDE SEQUENCE [LARGE SCALE GENOMIC DNA]</scope>
    <source>
        <strain evidence="5 6">SW-151</strain>
    </source>
</reference>